<keyword evidence="5" id="KW-1185">Reference proteome</keyword>
<evidence type="ECO:0000313" key="5">
    <source>
        <dbReference type="Proteomes" id="UP000326364"/>
    </source>
</evidence>
<gene>
    <name evidence="3" type="ORF">F4U95_13005</name>
    <name evidence="2" type="ORF">F4U96_11875</name>
</gene>
<evidence type="ECO:0000313" key="2">
    <source>
        <dbReference type="EMBL" id="KAA9016277.1"/>
    </source>
</evidence>
<evidence type="ECO:0000313" key="3">
    <source>
        <dbReference type="EMBL" id="KAA9028846.1"/>
    </source>
</evidence>
<reference evidence="4 5" key="1">
    <citation type="submission" date="2019-09" db="EMBL/GenBank/DDBJ databases">
        <authorList>
            <person name="Feng G."/>
        </authorList>
    </citation>
    <scope>NUCLEOTIDE SEQUENCE [LARGE SCALE GENOMIC DNA]</scope>
    <source>
        <strain evidence="3 4">KACC 19283</strain>
        <strain evidence="2 5">KACC 19284</strain>
    </source>
</reference>
<sequence>MALENDASKFEGQRPRNAGVRFSEGVEKMKDADLIGGECVDLTFMVATEADLDAIQAQQEPGFEFSSEPLEPDV</sequence>
<evidence type="ECO:0000313" key="4">
    <source>
        <dbReference type="Proteomes" id="UP000325933"/>
    </source>
</evidence>
<name>A0A5J5I251_9SPHN</name>
<feature type="region of interest" description="Disordered" evidence="1">
    <location>
        <begin position="1"/>
        <end position="21"/>
    </location>
</feature>
<feature type="compositionally biased region" description="Basic and acidic residues" evidence="1">
    <location>
        <begin position="1"/>
        <end position="14"/>
    </location>
</feature>
<organism evidence="3 4">
    <name type="scientific">Sphingobium limneticum</name>
    <dbReference type="NCBI Taxonomy" id="1007511"/>
    <lineage>
        <taxon>Bacteria</taxon>
        <taxon>Pseudomonadati</taxon>
        <taxon>Pseudomonadota</taxon>
        <taxon>Alphaproteobacteria</taxon>
        <taxon>Sphingomonadales</taxon>
        <taxon>Sphingomonadaceae</taxon>
        <taxon>Sphingobium</taxon>
    </lineage>
</organism>
<dbReference type="EMBL" id="VYQB01000008">
    <property type="protein sequence ID" value="KAA9016277.1"/>
    <property type="molecule type" value="Genomic_DNA"/>
</dbReference>
<dbReference type="Proteomes" id="UP000326364">
    <property type="component" value="Unassembled WGS sequence"/>
</dbReference>
<dbReference type="EMBL" id="VYQA01000009">
    <property type="protein sequence ID" value="KAA9028846.1"/>
    <property type="molecule type" value="Genomic_DNA"/>
</dbReference>
<accession>A0A5J5I251</accession>
<comment type="caution">
    <text evidence="3">The sequence shown here is derived from an EMBL/GenBank/DDBJ whole genome shotgun (WGS) entry which is preliminary data.</text>
</comment>
<dbReference type="Proteomes" id="UP000325933">
    <property type="component" value="Unassembled WGS sequence"/>
</dbReference>
<protein>
    <submittedName>
        <fullName evidence="3">Uncharacterized protein</fullName>
    </submittedName>
</protein>
<evidence type="ECO:0000256" key="1">
    <source>
        <dbReference type="SAM" id="MobiDB-lite"/>
    </source>
</evidence>
<proteinExistence type="predicted"/>
<dbReference type="RefSeq" id="WP_150425955.1">
    <property type="nucleotide sequence ID" value="NZ_VYQA01000009.1"/>
</dbReference>
<dbReference type="AlphaFoldDB" id="A0A5J5I251"/>